<evidence type="ECO:0000313" key="2">
    <source>
        <dbReference type="Proteomes" id="UP000321595"/>
    </source>
</evidence>
<dbReference type="EMBL" id="CP042467">
    <property type="protein sequence ID" value="QED28754.1"/>
    <property type="molecule type" value="Genomic_DNA"/>
</dbReference>
<gene>
    <name evidence="1" type="ORF">FRD01_16220</name>
</gene>
<keyword evidence="2" id="KW-1185">Reference proteome</keyword>
<reference evidence="1 2" key="1">
    <citation type="submission" date="2019-08" db="EMBL/GenBank/DDBJ databases">
        <authorList>
            <person name="Liang Q."/>
        </authorList>
    </citation>
    <scope>NUCLEOTIDE SEQUENCE [LARGE SCALE GENOMIC DNA]</scope>
    <source>
        <strain evidence="1 2">V1718</strain>
    </source>
</reference>
<sequence length="107" mass="12403">MHIALEKTFYARKPDSTVDELHMTVFEPVAQDVDFGAKISLVRNQVETVFEQTMYGVDPWQATMLGIVTLRLRVSLFLKKSYTSLHYTRECVEEGREITFDVLFPQV</sequence>
<dbReference type="KEGG" id="bbae:FRD01_16220"/>
<dbReference type="Proteomes" id="UP000321595">
    <property type="component" value="Chromosome"/>
</dbReference>
<dbReference type="RefSeq" id="WP_146961467.1">
    <property type="nucleotide sequence ID" value="NZ_CP042467.1"/>
</dbReference>
<proteinExistence type="predicted"/>
<protein>
    <submittedName>
        <fullName evidence="1">Uncharacterized protein</fullName>
    </submittedName>
</protein>
<accession>A0A5B8XT69</accession>
<organism evidence="1 2">
    <name type="scientific">Microvenator marinus</name>
    <dbReference type="NCBI Taxonomy" id="2600177"/>
    <lineage>
        <taxon>Bacteria</taxon>
        <taxon>Deltaproteobacteria</taxon>
        <taxon>Bradymonadales</taxon>
        <taxon>Microvenatoraceae</taxon>
        <taxon>Microvenator</taxon>
    </lineage>
</organism>
<name>A0A5B8XT69_9DELT</name>
<evidence type="ECO:0000313" key="1">
    <source>
        <dbReference type="EMBL" id="QED28754.1"/>
    </source>
</evidence>
<dbReference type="AlphaFoldDB" id="A0A5B8XT69"/>